<dbReference type="InterPro" id="IPR023170">
    <property type="entry name" value="HhH_base_excis_C"/>
</dbReference>
<accession>A0A8K0JKH6</accession>
<name>A0A8K0JKH6_9TREE</name>
<dbReference type="Proteomes" id="UP000812966">
    <property type="component" value="Unassembled WGS sequence"/>
</dbReference>
<dbReference type="PANTHER" id="PTHR47203:SF1">
    <property type="entry name" value="HYPOTHETICAL BASE EXCISION DNA REPAIR PROTEIN (EUROFUNG)"/>
    <property type="match status" value="1"/>
</dbReference>
<dbReference type="GO" id="GO:0000702">
    <property type="term" value="F:oxidized base lesion DNA N-glycosylase activity"/>
    <property type="evidence" value="ECO:0007669"/>
    <property type="project" value="UniProtKB-ARBA"/>
</dbReference>
<dbReference type="InterPro" id="IPR011257">
    <property type="entry name" value="DNA_glycosylase"/>
</dbReference>
<dbReference type="Pfam" id="PF00730">
    <property type="entry name" value="HhH-GPD"/>
    <property type="match status" value="1"/>
</dbReference>
<protein>
    <recommendedName>
        <fullName evidence="2">HhH-GPD domain-containing protein</fullName>
    </recommendedName>
</protein>
<feature type="compositionally biased region" description="Basic and acidic residues" evidence="1">
    <location>
        <begin position="61"/>
        <end position="73"/>
    </location>
</feature>
<evidence type="ECO:0000256" key="1">
    <source>
        <dbReference type="SAM" id="MobiDB-lite"/>
    </source>
</evidence>
<dbReference type="Gene3D" id="1.10.1670.10">
    <property type="entry name" value="Helix-hairpin-Helix base-excision DNA repair enzymes (C-terminal)"/>
    <property type="match status" value="1"/>
</dbReference>
<keyword evidence="4" id="KW-1185">Reference proteome</keyword>
<organism evidence="3 4">
    <name type="scientific">Filobasidium floriforme</name>
    <dbReference type="NCBI Taxonomy" id="5210"/>
    <lineage>
        <taxon>Eukaryota</taxon>
        <taxon>Fungi</taxon>
        <taxon>Dikarya</taxon>
        <taxon>Basidiomycota</taxon>
        <taxon>Agaricomycotina</taxon>
        <taxon>Tremellomycetes</taxon>
        <taxon>Filobasidiales</taxon>
        <taxon>Filobasidiaceae</taxon>
        <taxon>Filobasidium</taxon>
    </lineage>
</organism>
<dbReference type="SMART" id="SM00478">
    <property type="entry name" value="ENDO3c"/>
    <property type="match status" value="1"/>
</dbReference>
<reference evidence="3" key="1">
    <citation type="submission" date="2020-04" db="EMBL/GenBank/DDBJ databases">
        <title>Analysis of mating type loci in Filobasidium floriforme.</title>
        <authorList>
            <person name="Nowrousian M."/>
        </authorList>
    </citation>
    <scope>NUCLEOTIDE SEQUENCE</scope>
    <source>
        <strain evidence="3">CBS 6242</strain>
    </source>
</reference>
<feature type="region of interest" description="Disordered" evidence="1">
    <location>
        <begin position="1"/>
        <end position="73"/>
    </location>
</feature>
<dbReference type="GO" id="GO:0006285">
    <property type="term" value="P:base-excision repair, AP site formation"/>
    <property type="evidence" value="ECO:0007669"/>
    <property type="project" value="UniProtKB-ARBA"/>
</dbReference>
<dbReference type="Gene3D" id="1.10.340.30">
    <property type="entry name" value="Hypothetical protein, domain 2"/>
    <property type="match status" value="1"/>
</dbReference>
<evidence type="ECO:0000313" key="3">
    <source>
        <dbReference type="EMBL" id="KAG7528005.1"/>
    </source>
</evidence>
<dbReference type="PANTHER" id="PTHR47203">
    <property type="match status" value="1"/>
</dbReference>
<evidence type="ECO:0000259" key="2">
    <source>
        <dbReference type="SMART" id="SM00478"/>
    </source>
</evidence>
<gene>
    <name evidence="3" type="ORF">FFLO_06460</name>
</gene>
<proteinExistence type="predicted"/>
<dbReference type="InterPro" id="IPR003265">
    <property type="entry name" value="HhH-GPD_domain"/>
</dbReference>
<comment type="caution">
    <text evidence="3">The sequence shown here is derived from an EMBL/GenBank/DDBJ whole genome shotgun (WGS) entry which is preliminary data.</text>
</comment>
<feature type="compositionally biased region" description="Polar residues" evidence="1">
    <location>
        <begin position="15"/>
        <end position="33"/>
    </location>
</feature>
<evidence type="ECO:0000313" key="4">
    <source>
        <dbReference type="Proteomes" id="UP000812966"/>
    </source>
</evidence>
<feature type="compositionally biased region" description="Basic and acidic residues" evidence="1">
    <location>
        <begin position="37"/>
        <end position="48"/>
    </location>
</feature>
<dbReference type="AlphaFoldDB" id="A0A8K0JKH6"/>
<dbReference type="EMBL" id="JABELV010000213">
    <property type="protein sequence ID" value="KAG7528005.1"/>
    <property type="molecule type" value="Genomic_DNA"/>
</dbReference>
<feature type="domain" description="HhH-GPD" evidence="2">
    <location>
        <begin position="145"/>
        <end position="305"/>
    </location>
</feature>
<sequence>MGPSLRRSGRAIQTAGKTQAGQPASRSIKSQKSTKPRQTDVSEVKENSEVSSGDNQGDNGKPPKSEEVDRKGDDDKLAARKLQAWSASATSSPYPDFKHPTPRECQVAHDVLTPMHQAEVDKEFADPDTPETIPHVLDAMIVGLLSQATGWSNAKRAMASMRKVYGSVFAYDEIMAGGMDKLRDALQPGGLHVRKSGLIMGILEQVRKEHPDWNLDHLFEMNDQEAMQELIKYKGIGPKSASVVMTWCLKRKSFTVDTHVYRVAGLWGWRPKDATREKTQAHLDAVIPNELKFDLHFLFIAHGRTCPACKGGAKAGQKCTAREEMEQKLKQ</sequence>
<dbReference type="SUPFAM" id="SSF48150">
    <property type="entry name" value="DNA-glycosylase"/>
    <property type="match status" value="1"/>
</dbReference>
<dbReference type="CDD" id="cd00056">
    <property type="entry name" value="ENDO3c"/>
    <property type="match status" value="1"/>
</dbReference>